<dbReference type="InterPro" id="IPR022656">
    <property type="entry name" value="XPA_C"/>
</dbReference>
<dbReference type="Gene3D" id="3.90.530.10">
    <property type="entry name" value="XPA C-terminal domain"/>
    <property type="match status" value="1"/>
</dbReference>
<dbReference type="InterPro" id="IPR022658">
    <property type="entry name" value="XPA_CS"/>
</dbReference>
<keyword evidence="7" id="KW-0238">DNA-binding</keyword>
<evidence type="ECO:0000259" key="12">
    <source>
        <dbReference type="Pfam" id="PF05181"/>
    </source>
</evidence>
<keyword evidence="8" id="KW-0234">DNA repair</keyword>
<dbReference type="AlphaFoldDB" id="A0A420HPW8"/>
<proteinExistence type="inferred from homology"/>
<accession>A0A420HPW8</accession>
<feature type="compositionally biased region" description="Polar residues" evidence="11">
    <location>
        <begin position="46"/>
        <end position="56"/>
    </location>
</feature>
<evidence type="ECO:0000256" key="4">
    <source>
        <dbReference type="ARBA" id="ARBA00022763"/>
    </source>
</evidence>
<keyword evidence="4" id="KW-0227">DNA damage</keyword>
<dbReference type="OrthoDB" id="5368863at2759"/>
<gene>
    <name evidence="13" type="ORF">OnM2_059047</name>
</gene>
<evidence type="ECO:0000256" key="10">
    <source>
        <dbReference type="ARBA" id="ARBA00072989"/>
    </source>
</evidence>
<dbReference type="PROSITE" id="PS00753">
    <property type="entry name" value="XPA_2"/>
    <property type="match status" value="1"/>
</dbReference>
<evidence type="ECO:0000256" key="5">
    <source>
        <dbReference type="ARBA" id="ARBA00022771"/>
    </source>
</evidence>
<protein>
    <recommendedName>
        <fullName evidence="10">DNA repair protein RAD14</fullName>
    </recommendedName>
</protein>
<keyword evidence="3" id="KW-0479">Metal-binding</keyword>
<dbReference type="CDD" id="cd21077">
    <property type="entry name" value="DBD_Rad14"/>
    <property type="match status" value="1"/>
</dbReference>
<dbReference type="Pfam" id="PF05181">
    <property type="entry name" value="XPA_C"/>
    <property type="match status" value="1"/>
</dbReference>
<feature type="region of interest" description="Disordered" evidence="11">
    <location>
        <begin position="42"/>
        <end position="84"/>
    </location>
</feature>
<dbReference type="GO" id="GO:0008270">
    <property type="term" value="F:zinc ion binding"/>
    <property type="evidence" value="ECO:0007669"/>
    <property type="project" value="UniProtKB-KW"/>
</dbReference>
<comment type="caution">
    <text evidence="13">The sequence shown here is derived from an EMBL/GenBank/DDBJ whole genome shotgun (WGS) entry which is preliminary data.</text>
</comment>
<dbReference type="GO" id="GO:0070914">
    <property type="term" value="P:UV-damage excision repair"/>
    <property type="evidence" value="ECO:0007669"/>
    <property type="project" value="TreeGrafter"/>
</dbReference>
<name>A0A420HPW8_9PEZI</name>
<dbReference type="InterPro" id="IPR000465">
    <property type="entry name" value="XPA/RAD14"/>
</dbReference>
<reference evidence="13 14" key="1">
    <citation type="journal article" date="2018" name="BMC Genomics">
        <title>Comparative genome analyses reveal sequence features reflecting distinct modes of host-adaptation between dicot and monocot powdery mildew.</title>
        <authorList>
            <person name="Wu Y."/>
            <person name="Ma X."/>
            <person name="Pan Z."/>
            <person name="Kale S.D."/>
            <person name="Song Y."/>
            <person name="King H."/>
            <person name="Zhang Q."/>
            <person name="Presley C."/>
            <person name="Deng X."/>
            <person name="Wei C.I."/>
            <person name="Xiao S."/>
        </authorList>
    </citation>
    <scope>NUCLEOTIDE SEQUENCE [LARGE SCALE GENOMIC DNA]</scope>
    <source>
        <strain evidence="13">UMSG2</strain>
    </source>
</reference>
<dbReference type="SUPFAM" id="SSF46955">
    <property type="entry name" value="Putative DNA-binding domain"/>
    <property type="match status" value="1"/>
</dbReference>
<dbReference type="STRING" id="212602.A0A420HPW8"/>
<dbReference type="NCBIfam" id="TIGR00598">
    <property type="entry name" value="rad14"/>
    <property type="match status" value="1"/>
</dbReference>
<dbReference type="InterPro" id="IPR009061">
    <property type="entry name" value="DNA-bd_dom_put_sf"/>
</dbReference>
<dbReference type="GO" id="GO:0006284">
    <property type="term" value="P:base-excision repair"/>
    <property type="evidence" value="ECO:0007669"/>
    <property type="project" value="TreeGrafter"/>
</dbReference>
<evidence type="ECO:0000256" key="7">
    <source>
        <dbReference type="ARBA" id="ARBA00023125"/>
    </source>
</evidence>
<comment type="subcellular location">
    <subcellularLocation>
        <location evidence="1">Nucleus</location>
    </subcellularLocation>
</comment>
<evidence type="ECO:0000256" key="6">
    <source>
        <dbReference type="ARBA" id="ARBA00022833"/>
    </source>
</evidence>
<evidence type="ECO:0000256" key="8">
    <source>
        <dbReference type="ARBA" id="ARBA00023204"/>
    </source>
</evidence>
<evidence type="ECO:0000256" key="1">
    <source>
        <dbReference type="ARBA" id="ARBA00004123"/>
    </source>
</evidence>
<keyword evidence="9" id="KW-0539">Nucleus</keyword>
<sequence>MDDRSKTPPTLRVRKRAVSPPTPDITKRIEENRLKAKAIRERYLATESSQTTSRTPSGFHIDKGSTGAKRRSTSGSSGIPETSRDARYISRDEGIQPARKYKKYIDHDFSKMIDTKGGFLNAEDDPWNKAMSHNNSMDSTKPSHMTLKEWERHQLLKGLRKRMDGPFEPGIGLNTREHGKKCRECGSLEIDWQWEEVFKCAVCSRCKETLPEKYSLLTKTEAKDDYLLTDPELKDAELLPHLSKPNPHKSHWHDMMLFLRYQVEEYAFEKKWGSAEALDAEFEKREAEKKIRKEEKFKSKLRELKKKTRSEAFRRNNQSMKGGAQFGDHIGGQGRHEHQWGQTIQNVDGNTVKICIECGMEVEELEF</sequence>
<dbReference type="GO" id="GO:0000110">
    <property type="term" value="C:nucleotide-excision repair factor 1 complex"/>
    <property type="evidence" value="ECO:0007669"/>
    <property type="project" value="TreeGrafter"/>
</dbReference>
<evidence type="ECO:0000313" key="14">
    <source>
        <dbReference type="Proteomes" id="UP000286134"/>
    </source>
</evidence>
<dbReference type="GO" id="GO:0003684">
    <property type="term" value="F:damaged DNA binding"/>
    <property type="evidence" value="ECO:0007669"/>
    <property type="project" value="InterPro"/>
</dbReference>
<keyword evidence="14" id="KW-1185">Reference proteome</keyword>
<keyword evidence="6" id="KW-0862">Zinc</keyword>
<dbReference type="Proteomes" id="UP000286134">
    <property type="component" value="Unassembled WGS sequence"/>
</dbReference>
<dbReference type="FunFam" id="3.90.530.10:FF:000003">
    <property type="entry name" value="Dna repair rad14 protein"/>
    <property type="match status" value="1"/>
</dbReference>
<dbReference type="EMBL" id="MCFK01005979">
    <property type="protein sequence ID" value="RKF59490.1"/>
    <property type="molecule type" value="Genomic_DNA"/>
</dbReference>
<comment type="similarity">
    <text evidence="2">Belongs to the XPA family.</text>
</comment>
<dbReference type="GO" id="GO:0000715">
    <property type="term" value="P:nucleotide-excision repair, DNA damage recognition"/>
    <property type="evidence" value="ECO:0007669"/>
    <property type="project" value="TreeGrafter"/>
</dbReference>
<evidence type="ECO:0000256" key="3">
    <source>
        <dbReference type="ARBA" id="ARBA00022723"/>
    </source>
</evidence>
<evidence type="ECO:0000256" key="9">
    <source>
        <dbReference type="ARBA" id="ARBA00023242"/>
    </source>
</evidence>
<keyword evidence="5" id="KW-0863">Zinc-finger</keyword>
<feature type="region of interest" description="Disordered" evidence="11">
    <location>
        <begin position="1"/>
        <end position="30"/>
    </location>
</feature>
<dbReference type="GO" id="GO:1901255">
    <property type="term" value="P:nucleotide-excision repair involved in interstrand cross-link repair"/>
    <property type="evidence" value="ECO:0007669"/>
    <property type="project" value="TreeGrafter"/>
</dbReference>
<dbReference type="InterPro" id="IPR037129">
    <property type="entry name" value="XPA_sf"/>
</dbReference>
<feature type="domain" description="XPA C-terminal" evidence="12">
    <location>
        <begin position="213"/>
        <end position="263"/>
    </location>
</feature>
<dbReference type="PANTHER" id="PTHR10142">
    <property type="entry name" value="DNA REPAIR PROTEIN COMPLEMENTING XP-A CELLS"/>
    <property type="match status" value="1"/>
</dbReference>
<organism evidence="13 14">
    <name type="scientific">Erysiphe neolycopersici</name>
    <dbReference type="NCBI Taxonomy" id="212602"/>
    <lineage>
        <taxon>Eukaryota</taxon>
        <taxon>Fungi</taxon>
        <taxon>Dikarya</taxon>
        <taxon>Ascomycota</taxon>
        <taxon>Pezizomycotina</taxon>
        <taxon>Leotiomycetes</taxon>
        <taxon>Erysiphales</taxon>
        <taxon>Erysiphaceae</taxon>
        <taxon>Erysiphe</taxon>
    </lineage>
</organism>
<evidence type="ECO:0000256" key="2">
    <source>
        <dbReference type="ARBA" id="ARBA00005548"/>
    </source>
</evidence>
<dbReference type="PANTHER" id="PTHR10142:SF0">
    <property type="entry name" value="DNA REPAIR PROTEIN COMPLEMENTING XP-A CELLS"/>
    <property type="match status" value="1"/>
</dbReference>
<evidence type="ECO:0000256" key="11">
    <source>
        <dbReference type="SAM" id="MobiDB-lite"/>
    </source>
</evidence>
<evidence type="ECO:0000313" key="13">
    <source>
        <dbReference type="EMBL" id="RKF59490.1"/>
    </source>
</evidence>